<organism evidence="1 2">
    <name type="scientific">Clonostachys rosea f. rosea IK726</name>
    <dbReference type="NCBI Taxonomy" id="1349383"/>
    <lineage>
        <taxon>Eukaryota</taxon>
        <taxon>Fungi</taxon>
        <taxon>Dikarya</taxon>
        <taxon>Ascomycota</taxon>
        <taxon>Pezizomycotina</taxon>
        <taxon>Sordariomycetes</taxon>
        <taxon>Hypocreomycetidae</taxon>
        <taxon>Hypocreales</taxon>
        <taxon>Bionectriaceae</taxon>
        <taxon>Clonostachys</taxon>
    </lineage>
</organism>
<evidence type="ECO:0000313" key="2">
    <source>
        <dbReference type="Proteomes" id="UP000836387"/>
    </source>
</evidence>
<gene>
    <name evidence="1" type="ORF">CRV2_00016713</name>
</gene>
<reference evidence="1" key="2">
    <citation type="submission" date="2021-10" db="EMBL/GenBank/DDBJ databases">
        <authorList>
            <person name="Piombo E."/>
        </authorList>
    </citation>
    <scope>NUCLEOTIDE SEQUENCE</scope>
</reference>
<dbReference type="EMBL" id="CADEHS020000569">
    <property type="protein sequence ID" value="CAG9954348.1"/>
    <property type="molecule type" value="Genomic_DNA"/>
</dbReference>
<reference evidence="1" key="1">
    <citation type="submission" date="2020-04" db="EMBL/GenBank/DDBJ databases">
        <authorList>
            <person name="Broberg M."/>
        </authorList>
    </citation>
    <scope>NUCLEOTIDE SEQUENCE</scope>
</reference>
<protein>
    <submittedName>
        <fullName evidence="1">Uncharacterized protein</fullName>
    </submittedName>
</protein>
<name>A0ACA9UNM1_BIOOC</name>
<comment type="caution">
    <text evidence="1">The sequence shown here is derived from an EMBL/GenBank/DDBJ whole genome shotgun (WGS) entry which is preliminary data.</text>
</comment>
<dbReference type="Proteomes" id="UP000836387">
    <property type="component" value="Unassembled WGS sequence"/>
</dbReference>
<accession>A0ACA9UNM1</accession>
<keyword evidence="2" id="KW-1185">Reference proteome</keyword>
<evidence type="ECO:0000313" key="1">
    <source>
        <dbReference type="EMBL" id="CAG9954348.1"/>
    </source>
</evidence>
<sequence length="611" mass="69684">MAARVGEGRGLLAKLPTELLFDIYDELEPSDHFALATTCKLIYARSKPILELHRNAHRDNRVISDCSLELLVRVYRSAQASVGPKAIEAWHVRKFEIWGSREKWDEWKSWEIGADGIVSLAAHEDPLPSPFSPREVDDHIKEMELVFHPCHDHTLIEHAFQGGEDGYFKAMIVSMLPRLNNLVFVSVDHLVRKEMLTLSWLDEMIQWILRGFLPWPPGFKSLRKVFVGVPIFDRPEIEAVSDSISLCALLRLPSIEEIYYRNLSTGEPMDDGAELLPLKSSNVRTLVLDRIREDNPSLRKSLLHTSIGLDTLVIRAQSGERLDSVNTFSEDLTSSISHRSLRQLLLYQPDCMFSHHCHNYEPSELSSMRNIRMIQLCVEDILMDCFFLFNRVRGNGSEMEHHFDQDPPSRPNDESILPATPPLPDMPEVHGETINGDSADGAVKHDDVVTHFTECLPPTLEVLLLWGSEDEAWYNREDYEVNEALDDGIVAVINSPSFPNLRAIYLEQVEKQVPTPRNKISFQKAMTAAKRRGVYVRTLSNQHEPMPELGFPKMPDKYDLETGPFPARDPTWIFDPFTGSWTAPGCGGCGSCETCLRYYTKEAWEEFRNQN</sequence>
<proteinExistence type="predicted"/>